<evidence type="ECO:0000313" key="3">
    <source>
        <dbReference type="Proteomes" id="UP000053766"/>
    </source>
</evidence>
<feature type="signal peptide" evidence="1">
    <location>
        <begin position="1"/>
        <end position="16"/>
    </location>
</feature>
<evidence type="ECO:0000313" key="2">
    <source>
        <dbReference type="EMBL" id="KJH46459.1"/>
    </source>
</evidence>
<dbReference type="AlphaFoldDB" id="A0A0D8XRS7"/>
<proteinExistence type="predicted"/>
<organism evidence="2 3">
    <name type="scientific">Dictyocaulus viviparus</name>
    <name type="common">Bovine lungworm</name>
    <dbReference type="NCBI Taxonomy" id="29172"/>
    <lineage>
        <taxon>Eukaryota</taxon>
        <taxon>Metazoa</taxon>
        <taxon>Ecdysozoa</taxon>
        <taxon>Nematoda</taxon>
        <taxon>Chromadorea</taxon>
        <taxon>Rhabditida</taxon>
        <taxon>Rhabditina</taxon>
        <taxon>Rhabditomorpha</taxon>
        <taxon>Strongyloidea</taxon>
        <taxon>Metastrongylidae</taxon>
        <taxon>Dictyocaulus</taxon>
    </lineage>
</organism>
<sequence length="215" mass="23542">MWSILICSTLLVFTAAVPPIVPNVYRNQECVDGVNNVIDVGNVDNSAALSIQINDAVVQTYDIDGKPSCYYGRASVQLPGRLKFVKGTLTVSKALDLKTSGEIRLTLKKDSFFVGTVCQDGISQKGMVPSEDCHRKIYPEFGDKLVEMMSSPGTYDLEKIEKEARGSNVIKLPPTHGTMSLIVQGDWKAEVALVSNNVKVADIKAPSNTEWLYIK</sequence>
<feature type="chain" id="PRO_5002336146" evidence="1">
    <location>
        <begin position="17"/>
        <end position="215"/>
    </location>
</feature>
<dbReference type="Proteomes" id="UP000053766">
    <property type="component" value="Unassembled WGS sequence"/>
</dbReference>
<reference evidence="3" key="2">
    <citation type="journal article" date="2016" name="Sci. Rep.">
        <title>Dictyocaulus viviparus genome, variome and transcriptome elucidate lungworm biology and support future intervention.</title>
        <authorList>
            <person name="McNulty S.N."/>
            <person name="Strube C."/>
            <person name="Rosa B.A."/>
            <person name="Martin J.C."/>
            <person name="Tyagi R."/>
            <person name="Choi Y.J."/>
            <person name="Wang Q."/>
            <person name="Hallsworth Pepin K."/>
            <person name="Zhang X."/>
            <person name="Ozersky P."/>
            <person name="Wilson R.K."/>
            <person name="Sternberg P.W."/>
            <person name="Gasser R.B."/>
            <person name="Mitreva M."/>
        </authorList>
    </citation>
    <scope>NUCLEOTIDE SEQUENCE [LARGE SCALE GENOMIC DNA]</scope>
    <source>
        <strain evidence="3">HannoverDv2000</strain>
    </source>
</reference>
<accession>A0A0D8XRS7</accession>
<reference evidence="2 3" key="1">
    <citation type="submission" date="2013-11" db="EMBL/GenBank/DDBJ databases">
        <title>Draft genome of the bovine lungworm Dictyocaulus viviparus.</title>
        <authorList>
            <person name="Mitreva M."/>
        </authorList>
    </citation>
    <scope>NUCLEOTIDE SEQUENCE [LARGE SCALE GENOMIC DNA]</scope>
    <source>
        <strain evidence="2 3">HannoverDv2000</strain>
    </source>
</reference>
<keyword evidence="3" id="KW-1185">Reference proteome</keyword>
<dbReference type="EMBL" id="KN716352">
    <property type="protein sequence ID" value="KJH46459.1"/>
    <property type="molecule type" value="Genomic_DNA"/>
</dbReference>
<evidence type="ECO:0000256" key="1">
    <source>
        <dbReference type="SAM" id="SignalP"/>
    </source>
</evidence>
<gene>
    <name evidence="2" type="ORF">DICVIV_07489</name>
</gene>
<name>A0A0D8XRS7_DICVI</name>
<protein>
    <submittedName>
        <fullName evidence="2">Uncharacterized protein</fullName>
    </submittedName>
</protein>
<dbReference type="OrthoDB" id="5836370at2759"/>
<dbReference type="STRING" id="29172.A0A0D8XRS7"/>
<keyword evidence="1" id="KW-0732">Signal</keyword>